<reference evidence="10 11" key="1">
    <citation type="journal article" date="2019" name="Int. J. Syst. Evol. Microbiol.">
        <title>The Global Catalogue of Microorganisms (GCM) 10K type strain sequencing project: providing services to taxonomists for standard genome sequencing and annotation.</title>
        <authorList>
            <consortium name="The Broad Institute Genomics Platform"/>
            <consortium name="The Broad Institute Genome Sequencing Center for Infectious Disease"/>
            <person name="Wu L."/>
            <person name="Ma J."/>
        </authorList>
    </citation>
    <scope>NUCLEOTIDE SEQUENCE [LARGE SCALE GENOMIC DNA]</scope>
    <source>
        <strain evidence="10 11">JCM 9383</strain>
    </source>
</reference>
<dbReference type="InterPro" id="IPR035906">
    <property type="entry name" value="MetI-like_sf"/>
</dbReference>
<evidence type="ECO:0000256" key="2">
    <source>
        <dbReference type="ARBA" id="ARBA00022448"/>
    </source>
</evidence>
<sequence>MNWDWNYAAAIFPMLLDGLWVAIQAAVLGYLLALVLGLVIALLRRSRVLWISVPVGLVAEFVRSTPLIVQLFFLFFVLPEVGIRMSPLLTGVVGLGIHYATYIGEVYRAGIDGVPAGQWEAATALNLPTRRVWTDVILPQAIPRSIPALGNYLIALFKDVPQLVAITVLEPFTVAREVTAESFRPFEAITLAGLLYLAVTLVMSYAGRLAERRFGEVRTA</sequence>
<keyword evidence="7 8" id="KW-0472">Membrane</keyword>
<dbReference type="RefSeq" id="WP_344678174.1">
    <property type="nucleotide sequence ID" value="NZ_BAAAUX010000005.1"/>
</dbReference>
<feature type="domain" description="ABC transmembrane type-1" evidence="9">
    <location>
        <begin position="19"/>
        <end position="207"/>
    </location>
</feature>
<keyword evidence="6 8" id="KW-1133">Transmembrane helix</keyword>
<dbReference type="PANTHER" id="PTHR30614:SF0">
    <property type="entry name" value="L-CYSTINE TRANSPORT SYSTEM PERMEASE PROTEIN TCYL"/>
    <property type="match status" value="1"/>
</dbReference>
<feature type="transmembrane region" description="Helical" evidence="8">
    <location>
        <begin position="188"/>
        <end position="206"/>
    </location>
</feature>
<evidence type="ECO:0000256" key="7">
    <source>
        <dbReference type="ARBA" id="ARBA00023136"/>
    </source>
</evidence>
<dbReference type="InterPro" id="IPR010065">
    <property type="entry name" value="AA_ABC_transptr_permease_3TM"/>
</dbReference>
<dbReference type="SUPFAM" id="SSF161098">
    <property type="entry name" value="MetI-like"/>
    <property type="match status" value="1"/>
</dbReference>
<dbReference type="InterPro" id="IPR000515">
    <property type="entry name" value="MetI-like"/>
</dbReference>
<dbReference type="NCBIfam" id="TIGR01726">
    <property type="entry name" value="HEQRo_perm_3TM"/>
    <property type="match status" value="1"/>
</dbReference>
<keyword evidence="3" id="KW-1003">Cell membrane</keyword>
<keyword evidence="11" id="KW-1185">Reference proteome</keyword>
<proteinExistence type="inferred from homology"/>
<evidence type="ECO:0000256" key="8">
    <source>
        <dbReference type="RuleBase" id="RU363032"/>
    </source>
</evidence>
<dbReference type="Proteomes" id="UP001500979">
    <property type="component" value="Unassembled WGS sequence"/>
</dbReference>
<feature type="transmembrane region" description="Helical" evidence="8">
    <location>
        <begin position="20"/>
        <end position="43"/>
    </location>
</feature>
<evidence type="ECO:0000256" key="5">
    <source>
        <dbReference type="ARBA" id="ARBA00022970"/>
    </source>
</evidence>
<dbReference type="InterPro" id="IPR043429">
    <property type="entry name" value="ArtM/GltK/GlnP/TcyL/YhdX-like"/>
</dbReference>
<dbReference type="Gene3D" id="1.10.3720.10">
    <property type="entry name" value="MetI-like"/>
    <property type="match status" value="1"/>
</dbReference>
<comment type="caution">
    <text evidence="10">The sequence shown here is derived from an EMBL/GenBank/DDBJ whole genome shotgun (WGS) entry which is preliminary data.</text>
</comment>
<organism evidence="10 11">
    <name type="scientific">Saccharopolyspora taberi</name>
    <dbReference type="NCBI Taxonomy" id="60895"/>
    <lineage>
        <taxon>Bacteria</taxon>
        <taxon>Bacillati</taxon>
        <taxon>Actinomycetota</taxon>
        <taxon>Actinomycetes</taxon>
        <taxon>Pseudonocardiales</taxon>
        <taxon>Pseudonocardiaceae</taxon>
        <taxon>Saccharopolyspora</taxon>
    </lineage>
</organism>
<dbReference type="NCBIfam" id="TIGR03003">
    <property type="entry name" value="ectoine_ehuD"/>
    <property type="match status" value="1"/>
</dbReference>
<dbReference type="PANTHER" id="PTHR30614">
    <property type="entry name" value="MEMBRANE COMPONENT OF AMINO ACID ABC TRANSPORTER"/>
    <property type="match status" value="1"/>
</dbReference>
<keyword evidence="5" id="KW-0029">Amino-acid transport</keyword>
<evidence type="ECO:0000256" key="3">
    <source>
        <dbReference type="ARBA" id="ARBA00022475"/>
    </source>
</evidence>
<dbReference type="PROSITE" id="PS50928">
    <property type="entry name" value="ABC_TM1"/>
    <property type="match status" value="1"/>
</dbReference>
<comment type="subcellular location">
    <subcellularLocation>
        <location evidence="1 8">Cell membrane</location>
        <topology evidence="1 8">Multi-pass membrane protein</topology>
    </subcellularLocation>
</comment>
<name>A0ABN3V538_9PSEU</name>
<dbReference type="Pfam" id="PF00528">
    <property type="entry name" value="BPD_transp_1"/>
    <property type="match status" value="1"/>
</dbReference>
<gene>
    <name evidence="10" type="primary">ehuD</name>
    <name evidence="10" type="ORF">GCM10010470_09790</name>
</gene>
<evidence type="ECO:0000259" key="9">
    <source>
        <dbReference type="PROSITE" id="PS50928"/>
    </source>
</evidence>
<keyword evidence="4 8" id="KW-0812">Transmembrane</keyword>
<comment type="similarity">
    <text evidence="8">Belongs to the binding-protein-dependent transport system permease family.</text>
</comment>
<evidence type="ECO:0000256" key="1">
    <source>
        <dbReference type="ARBA" id="ARBA00004651"/>
    </source>
</evidence>
<dbReference type="EMBL" id="BAAAUX010000005">
    <property type="protein sequence ID" value="GAA2778491.1"/>
    <property type="molecule type" value="Genomic_DNA"/>
</dbReference>
<evidence type="ECO:0000313" key="11">
    <source>
        <dbReference type="Proteomes" id="UP001500979"/>
    </source>
</evidence>
<dbReference type="InterPro" id="IPR014341">
    <property type="entry name" value="Ectoine_EhuD"/>
</dbReference>
<evidence type="ECO:0000256" key="4">
    <source>
        <dbReference type="ARBA" id="ARBA00022692"/>
    </source>
</evidence>
<keyword evidence="2 8" id="KW-0813">Transport</keyword>
<accession>A0ABN3V538</accession>
<evidence type="ECO:0000313" key="10">
    <source>
        <dbReference type="EMBL" id="GAA2778491.1"/>
    </source>
</evidence>
<evidence type="ECO:0000256" key="6">
    <source>
        <dbReference type="ARBA" id="ARBA00022989"/>
    </source>
</evidence>
<protein>
    <submittedName>
        <fullName evidence="10">Ectoine/hydroxyectoine ABC transporter permease subunit EhuD</fullName>
    </submittedName>
</protein>
<feature type="transmembrane region" description="Helical" evidence="8">
    <location>
        <begin position="55"/>
        <end position="78"/>
    </location>
</feature>
<dbReference type="CDD" id="cd06261">
    <property type="entry name" value="TM_PBP2"/>
    <property type="match status" value="1"/>
</dbReference>